<protein>
    <submittedName>
        <fullName evidence="1">Uncharacterized protein</fullName>
    </submittedName>
</protein>
<sequence length="178" mass="18820">MIGLPTYAPVSEKTGRFPCEACSCGCSTAEFCWDKCCCHSDVEKLQWAAENDVQPPAFLVARVQRAAGEAVASKVAPSAKSCCCSASSGSQCEPKPPAAASATAASTATVESPTLRIVRLEDAARCRGIDSFWNVLSSVVVEIVPATLALPTPPLLFWTAIDDQFAHPLRFAPAQPYP</sequence>
<dbReference type="Proteomes" id="UP000316770">
    <property type="component" value="Chromosome"/>
</dbReference>
<dbReference type="AlphaFoldDB" id="A0A518J0W2"/>
<accession>A0A518J0W2</accession>
<proteinExistence type="predicted"/>
<evidence type="ECO:0000313" key="1">
    <source>
        <dbReference type="EMBL" id="QDV58981.1"/>
    </source>
</evidence>
<dbReference type="EMBL" id="CP036318">
    <property type="protein sequence ID" value="QDV58981.1"/>
    <property type="molecule type" value="Genomic_DNA"/>
</dbReference>
<gene>
    <name evidence="1" type="ORF">Mal33_50060</name>
</gene>
<keyword evidence="2" id="KW-1185">Reference proteome</keyword>
<organism evidence="1 2">
    <name type="scientific">Rosistilla oblonga</name>
    <dbReference type="NCBI Taxonomy" id="2527990"/>
    <lineage>
        <taxon>Bacteria</taxon>
        <taxon>Pseudomonadati</taxon>
        <taxon>Planctomycetota</taxon>
        <taxon>Planctomycetia</taxon>
        <taxon>Pirellulales</taxon>
        <taxon>Pirellulaceae</taxon>
        <taxon>Rosistilla</taxon>
    </lineage>
</organism>
<evidence type="ECO:0000313" key="2">
    <source>
        <dbReference type="Proteomes" id="UP000316770"/>
    </source>
</evidence>
<reference evidence="1 2" key="1">
    <citation type="submission" date="2019-02" db="EMBL/GenBank/DDBJ databases">
        <title>Deep-cultivation of Planctomycetes and their phenomic and genomic characterization uncovers novel biology.</title>
        <authorList>
            <person name="Wiegand S."/>
            <person name="Jogler M."/>
            <person name="Boedeker C."/>
            <person name="Pinto D."/>
            <person name="Vollmers J."/>
            <person name="Rivas-Marin E."/>
            <person name="Kohn T."/>
            <person name="Peeters S.H."/>
            <person name="Heuer A."/>
            <person name="Rast P."/>
            <person name="Oberbeckmann S."/>
            <person name="Bunk B."/>
            <person name="Jeske O."/>
            <person name="Meyerdierks A."/>
            <person name="Storesund J.E."/>
            <person name="Kallscheuer N."/>
            <person name="Luecker S."/>
            <person name="Lage O.M."/>
            <person name="Pohl T."/>
            <person name="Merkel B.J."/>
            <person name="Hornburger P."/>
            <person name="Mueller R.-W."/>
            <person name="Bruemmer F."/>
            <person name="Labrenz M."/>
            <person name="Spormann A.M."/>
            <person name="Op den Camp H."/>
            <person name="Overmann J."/>
            <person name="Amann R."/>
            <person name="Jetten M.S.M."/>
            <person name="Mascher T."/>
            <person name="Medema M.H."/>
            <person name="Devos D.P."/>
            <person name="Kaster A.-K."/>
            <person name="Ovreas L."/>
            <person name="Rohde M."/>
            <person name="Galperin M.Y."/>
            <person name="Jogler C."/>
        </authorList>
    </citation>
    <scope>NUCLEOTIDE SEQUENCE [LARGE SCALE GENOMIC DNA]</scope>
    <source>
        <strain evidence="1 2">Mal33</strain>
    </source>
</reference>
<name>A0A518J0W2_9BACT</name>